<dbReference type="InterPro" id="IPR011992">
    <property type="entry name" value="EF-hand-dom_pair"/>
</dbReference>
<evidence type="ECO:0000259" key="9">
    <source>
        <dbReference type="PROSITE" id="PS50222"/>
    </source>
</evidence>
<evidence type="ECO:0000256" key="7">
    <source>
        <dbReference type="ARBA" id="ARBA00023002"/>
    </source>
</evidence>
<evidence type="ECO:0000256" key="4">
    <source>
        <dbReference type="ARBA" id="ARBA00022827"/>
    </source>
</evidence>
<dbReference type="InterPro" id="IPR036188">
    <property type="entry name" value="FAD/NAD-bd_sf"/>
</dbReference>
<evidence type="ECO:0000313" key="11">
    <source>
        <dbReference type="Proteomes" id="UP000193922"/>
    </source>
</evidence>
<dbReference type="InterPro" id="IPR002048">
    <property type="entry name" value="EF_hand_dom"/>
</dbReference>
<name>A0A1Y1VX24_9FUNG</name>
<comment type="caution">
    <text evidence="10">The sequence shown here is derived from an EMBL/GenBank/DDBJ whole genome shotgun (WGS) entry which is preliminary data.</text>
</comment>
<dbReference type="STRING" id="61395.A0A1Y1VX24"/>
<sequence length="553" mass="61858">MKDELEALDNEKPPPELQLAANKQHKGYAVVDLPATGKERLVVLGSGWGAVSLLKTLQADLYDVISISPHNYFVFTPLLPSVTVGTVEFRSVMEPIRRILKRTRGRYIEAGAVDVDFEAKMVLVEKQGQFMWVPYDRLVVGVGAQSVTHGIDGLQHCHQLKSVSDARSIRQHIMANFEKAVLPTTSLEEKRRLLTFVVCGGGPTGCEFAAELYDLLVEDLVHYFPETIQGLVNVVIVQSRDHILNMMDQKVSEFAEDTFSRRNMKVITNSRVARITESSIFYTSKDLEGNVTEHEVPQGFVLWSTGLSLTPFTRLICDRLADSQKNRHAITVDDHLRVKGISDGSVYALGDCATVEMPHLLEHIQELFDSVEHTNTGEITRDEFEVFIHSTARKYPLAAGHLKELGVHFDDFDADGNGVICLSEFKNMLVHVDRSLTALPALAQVADQEGAYLGRSLSILAKTFAETSDNAHSSVHDKAIQPFNYHHHGTLAYLGRAAAADFGGGYTYRGSNLAAKYLWRSTYWSMQVSLRTRLMLAMDWTRELLFGRDISRF</sequence>
<evidence type="ECO:0000256" key="2">
    <source>
        <dbReference type="ARBA" id="ARBA00005272"/>
    </source>
</evidence>
<comment type="subcellular location">
    <subcellularLocation>
        <location evidence="1">Mitochondrion inner membrane</location>
        <topology evidence="1">Peripheral membrane protein</topology>
        <orientation evidence="1">Intermembrane side</orientation>
    </subcellularLocation>
</comment>
<proteinExistence type="inferred from homology"/>
<feature type="domain" description="EF-hand" evidence="9">
    <location>
        <begin position="359"/>
        <end position="394"/>
    </location>
</feature>
<dbReference type="PANTHER" id="PTHR43706">
    <property type="entry name" value="NADH DEHYDROGENASE"/>
    <property type="match status" value="1"/>
</dbReference>
<evidence type="ECO:0000256" key="6">
    <source>
        <dbReference type="ARBA" id="ARBA00022946"/>
    </source>
</evidence>
<dbReference type="Proteomes" id="UP000193922">
    <property type="component" value="Unassembled WGS sequence"/>
</dbReference>
<dbReference type="Pfam" id="PF22366">
    <property type="entry name" value="NDH2_C"/>
    <property type="match status" value="1"/>
</dbReference>
<keyword evidence="4" id="KW-0274">FAD</keyword>
<dbReference type="CDD" id="cd00051">
    <property type="entry name" value="EFh"/>
    <property type="match status" value="1"/>
</dbReference>
<evidence type="ECO:0000256" key="8">
    <source>
        <dbReference type="ARBA" id="ARBA00023027"/>
    </source>
</evidence>
<dbReference type="SMART" id="SM00054">
    <property type="entry name" value="EFh"/>
    <property type="match status" value="2"/>
</dbReference>
<evidence type="ECO:0000256" key="5">
    <source>
        <dbReference type="ARBA" id="ARBA00022837"/>
    </source>
</evidence>
<evidence type="ECO:0000313" key="10">
    <source>
        <dbReference type="EMBL" id="ORX65867.1"/>
    </source>
</evidence>
<organism evidence="10 11">
    <name type="scientific">Linderina pennispora</name>
    <dbReference type="NCBI Taxonomy" id="61395"/>
    <lineage>
        <taxon>Eukaryota</taxon>
        <taxon>Fungi</taxon>
        <taxon>Fungi incertae sedis</taxon>
        <taxon>Zoopagomycota</taxon>
        <taxon>Kickxellomycotina</taxon>
        <taxon>Kickxellomycetes</taxon>
        <taxon>Kickxellales</taxon>
        <taxon>Kickxellaceae</taxon>
        <taxon>Linderina</taxon>
    </lineage>
</organism>
<dbReference type="PROSITE" id="PS50222">
    <property type="entry name" value="EF_HAND_2"/>
    <property type="match status" value="2"/>
</dbReference>
<dbReference type="Pfam" id="PF07992">
    <property type="entry name" value="Pyr_redox_2"/>
    <property type="match status" value="1"/>
</dbReference>
<feature type="domain" description="EF-hand" evidence="9">
    <location>
        <begin position="400"/>
        <end position="435"/>
    </location>
</feature>
<evidence type="ECO:0000256" key="3">
    <source>
        <dbReference type="ARBA" id="ARBA00022630"/>
    </source>
</evidence>
<dbReference type="EMBL" id="MCFD01000020">
    <property type="protein sequence ID" value="ORX65867.1"/>
    <property type="molecule type" value="Genomic_DNA"/>
</dbReference>
<dbReference type="AlphaFoldDB" id="A0A1Y1VX24"/>
<comment type="similarity">
    <text evidence="2">Belongs to the NADH dehydrogenase family.</text>
</comment>
<dbReference type="GeneID" id="63801490"/>
<reference evidence="10 11" key="1">
    <citation type="submission" date="2016-07" db="EMBL/GenBank/DDBJ databases">
        <title>Pervasive Adenine N6-methylation of Active Genes in Fungi.</title>
        <authorList>
            <consortium name="DOE Joint Genome Institute"/>
            <person name="Mondo S.J."/>
            <person name="Dannebaum R.O."/>
            <person name="Kuo R.C."/>
            <person name="Labutti K."/>
            <person name="Haridas S."/>
            <person name="Kuo A."/>
            <person name="Salamov A."/>
            <person name="Ahrendt S.R."/>
            <person name="Lipzen A."/>
            <person name="Sullivan W."/>
            <person name="Andreopoulos W.B."/>
            <person name="Clum A."/>
            <person name="Lindquist E."/>
            <person name="Daum C."/>
            <person name="Ramamoorthy G.K."/>
            <person name="Gryganskyi A."/>
            <person name="Culley D."/>
            <person name="Magnuson J.K."/>
            <person name="James T.Y."/>
            <person name="O'Malley M.A."/>
            <person name="Stajich J.E."/>
            <person name="Spatafora J.W."/>
            <person name="Visel A."/>
            <person name="Grigoriev I.V."/>
        </authorList>
    </citation>
    <scope>NUCLEOTIDE SEQUENCE [LARGE SCALE GENOMIC DNA]</scope>
    <source>
        <strain evidence="10 11">ATCC 12442</strain>
    </source>
</reference>
<dbReference type="GO" id="GO:0003954">
    <property type="term" value="F:NADH dehydrogenase activity"/>
    <property type="evidence" value="ECO:0007669"/>
    <property type="project" value="InterPro"/>
</dbReference>
<keyword evidence="7" id="KW-0560">Oxidoreductase</keyword>
<dbReference type="SUPFAM" id="SSF51905">
    <property type="entry name" value="FAD/NAD(P)-binding domain"/>
    <property type="match status" value="2"/>
</dbReference>
<keyword evidence="5" id="KW-0106">Calcium</keyword>
<dbReference type="PANTHER" id="PTHR43706:SF50">
    <property type="entry name" value="NADH DEHYDROGENASE (UBIQUINONE)-RELATED"/>
    <property type="match status" value="1"/>
</dbReference>
<keyword evidence="6" id="KW-0809">Transit peptide</keyword>
<dbReference type="GO" id="GO:0005509">
    <property type="term" value="F:calcium ion binding"/>
    <property type="evidence" value="ECO:0007669"/>
    <property type="project" value="InterPro"/>
</dbReference>
<protein>
    <recommendedName>
        <fullName evidence="9">EF-hand domain-containing protein</fullName>
    </recommendedName>
</protein>
<dbReference type="InterPro" id="IPR023753">
    <property type="entry name" value="FAD/NAD-binding_dom"/>
</dbReference>
<dbReference type="OrthoDB" id="3244603at2759"/>
<dbReference type="InterPro" id="IPR045024">
    <property type="entry name" value="NDH-2"/>
</dbReference>
<keyword evidence="8" id="KW-0520">NAD</keyword>
<accession>A0A1Y1VX24</accession>
<keyword evidence="3" id="KW-0285">Flavoprotein</keyword>
<dbReference type="PROSITE" id="PS00018">
    <property type="entry name" value="EF_HAND_1"/>
    <property type="match status" value="1"/>
</dbReference>
<evidence type="ECO:0000256" key="1">
    <source>
        <dbReference type="ARBA" id="ARBA00004137"/>
    </source>
</evidence>
<dbReference type="GO" id="GO:0005743">
    <property type="term" value="C:mitochondrial inner membrane"/>
    <property type="evidence" value="ECO:0007669"/>
    <property type="project" value="UniProtKB-SubCell"/>
</dbReference>
<keyword evidence="11" id="KW-1185">Reference proteome</keyword>
<dbReference type="SUPFAM" id="SSF47473">
    <property type="entry name" value="EF-hand"/>
    <property type="match status" value="1"/>
</dbReference>
<dbReference type="RefSeq" id="XP_040739950.1">
    <property type="nucleotide sequence ID" value="XM_040884842.1"/>
</dbReference>
<gene>
    <name evidence="10" type="ORF">DL89DRAFT_227126</name>
</gene>
<dbReference type="Gene3D" id="3.50.50.100">
    <property type="match status" value="2"/>
</dbReference>
<dbReference type="InterPro" id="IPR018247">
    <property type="entry name" value="EF_Hand_1_Ca_BS"/>
</dbReference>
<dbReference type="InterPro" id="IPR054585">
    <property type="entry name" value="NDH2-like_C"/>
</dbReference>